<dbReference type="Gene3D" id="3.30.559.10">
    <property type="entry name" value="Chloramphenicol acetyltransferase-like domain"/>
    <property type="match status" value="1"/>
</dbReference>
<evidence type="ECO:0000313" key="5">
    <source>
        <dbReference type="Proteomes" id="UP000294003"/>
    </source>
</evidence>
<dbReference type="Gene3D" id="3.30.559.30">
    <property type="entry name" value="Nonribosomal peptide synthetase, condensation domain"/>
    <property type="match status" value="1"/>
</dbReference>
<proteinExistence type="predicted"/>
<gene>
    <name evidence="4" type="ORF">DL762_002473</name>
</gene>
<dbReference type="PANTHER" id="PTHR42034:SF1">
    <property type="entry name" value="CONDENSATION DOMAIN-CONTAINING PROTEIN"/>
    <property type="match status" value="1"/>
</dbReference>
<dbReference type="InterPro" id="IPR023213">
    <property type="entry name" value="CAT-like_dom_sf"/>
</dbReference>
<accession>A0ABY0HDD4</accession>
<keyword evidence="1" id="KW-0808">Transferase</keyword>
<protein>
    <recommendedName>
        <fullName evidence="3">Phthiocerol/phthiodiolone dimycocerosyl transferase C-terminal domain-containing protein</fullName>
    </recommendedName>
</protein>
<dbReference type="EMBL" id="QJNS01000048">
    <property type="protein sequence ID" value="RYO90876.1"/>
    <property type="molecule type" value="Genomic_DNA"/>
</dbReference>
<dbReference type="Proteomes" id="UP000294003">
    <property type="component" value="Unassembled WGS sequence"/>
</dbReference>
<feature type="domain" description="Phthiocerol/phthiodiolone dimycocerosyl transferase C-terminal" evidence="3">
    <location>
        <begin position="229"/>
        <end position="427"/>
    </location>
</feature>
<dbReference type="SUPFAM" id="SSF52777">
    <property type="entry name" value="CoA-dependent acyltransferases"/>
    <property type="match status" value="1"/>
</dbReference>
<evidence type="ECO:0000313" key="4">
    <source>
        <dbReference type="EMBL" id="RYO90876.1"/>
    </source>
</evidence>
<evidence type="ECO:0000259" key="3">
    <source>
        <dbReference type="Pfam" id="PF16911"/>
    </source>
</evidence>
<reference evidence="4 5" key="1">
    <citation type="submission" date="2018-06" db="EMBL/GenBank/DDBJ databases">
        <title>Complete Genomes of Monosporascus.</title>
        <authorList>
            <person name="Robinson A.J."/>
            <person name="Natvig D.O."/>
        </authorList>
    </citation>
    <scope>NUCLEOTIDE SEQUENCE [LARGE SCALE GENOMIC DNA]</scope>
    <source>
        <strain evidence="4 5">CBS 609.92</strain>
    </source>
</reference>
<sequence>MDWTEESRGIFVTEFGGVEKIYRHISQTFKSTGREHWGLYCVCTFETEGSFQGRHLESALREAWKSLGHFFPGLAVVPDGISKKKYAIADASGLEAWASETFIVEKETVPDGILASYPLKDLPSMHFVPESSQIVFLASHWRIDGIGTIMLLDRFFSFLANGSPTPTCETWGRNLDRISPSLEDAVGAPDNAELDPELEAFARNYIDDHHRNAVHSGGLPYRGDETTPPGQAARTAVTINQASTTALVAACKERGISVTSAVHAALAEAVFALSHDSAERYSAVVSVNMRGHLTPPYDRRDHAVQTYVTGVTPSVARSTSWQGRAQQLTAFYKGGWYSTKFVRAMRLIYQYHSDALFKAKPRADGAPPPKPPSNVLISSLGVVDKVFAREHGKGARFVRATDFRFGVSMMTRQMLLYVWTFAGKLNLSVNYNDAYHGEQGALRFLGFIVDVLQKELDVSLESEN</sequence>
<comment type="caution">
    <text evidence="4">The sequence shown here is derived from an EMBL/GenBank/DDBJ whole genome shotgun (WGS) entry which is preliminary data.</text>
</comment>
<dbReference type="PANTHER" id="PTHR42034">
    <property type="entry name" value="CHROMOSOME 7, WHOLE GENOME SHOTGUN SEQUENCE-RELATED"/>
    <property type="match status" value="1"/>
</dbReference>
<evidence type="ECO:0000256" key="1">
    <source>
        <dbReference type="ARBA" id="ARBA00022679"/>
    </source>
</evidence>
<dbReference type="InterPro" id="IPR031641">
    <property type="entry name" value="PapA_C"/>
</dbReference>
<keyword evidence="5" id="KW-1185">Reference proteome</keyword>
<dbReference type="Pfam" id="PF16911">
    <property type="entry name" value="PapA_C"/>
    <property type="match status" value="1"/>
</dbReference>
<organism evidence="4 5">
    <name type="scientific">Monosporascus cannonballus</name>
    <dbReference type="NCBI Taxonomy" id="155416"/>
    <lineage>
        <taxon>Eukaryota</taxon>
        <taxon>Fungi</taxon>
        <taxon>Dikarya</taxon>
        <taxon>Ascomycota</taxon>
        <taxon>Pezizomycotina</taxon>
        <taxon>Sordariomycetes</taxon>
        <taxon>Xylariomycetidae</taxon>
        <taxon>Xylariales</taxon>
        <taxon>Xylariales incertae sedis</taxon>
        <taxon>Monosporascus</taxon>
    </lineage>
</organism>
<name>A0ABY0HDD4_9PEZI</name>
<evidence type="ECO:0000256" key="2">
    <source>
        <dbReference type="ARBA" id="ARBA00023315"/>
    </source>
</evidence>
<keyword evidence="2" id="KW-0012">Acyltransferase</keyword>